<keyword evidence="2" id="KW-0472">Membrane</keyword>
<evidence type="ECO:0000313" key="5">
    <source>
        <dbReference type="Proteomes" id="UP000653127"/>
    </source>
</evidence>
<feature type="region of interest" description="Disordered" evidence="1">
    <location>
        <begin position="36"/>
        <end position="70"/>
    </location>
</feature>
<keyword evidence="2" id="KW-1133">Transmembrane helix</keyword>
<keyword evidence="2" id="KW-0812">Transmembrane</keyword>
<accession>A0A926I331</accession>
<name>A0A926I331_9FIRM</name>
<dbReference type="Proteomes" id="UP000653127">
    <property type="component" value="Unassembled WGS sequence"/>
</dbReference>
<dbReference type="RefSeq" id="WP_346728183.1">
    <property type="nucleotide sequence ID" value="NZ_JACRST010000002.1"/>
</dbReference>
<feature type="transmembrane region" description="Helical" evidence="2">
    <location>
        <begin position="169"/>
        <end position="191"/>
    </location>
</feature>
<dbReference type="InterPro" id="IPR056902">
    <property type="entry name" value="NTF2_YvbJ"/>
</dbReference>
<dbReference type="EMBL" id="JACRST010000002">
    <property type="protein sequence ID" value="MBC8545929.1"/>
    <property type="molecule type" value="Genomic_DNA"/>
</dbReference>
<sequence>MNQMKYCPFCGNPLPLPGAKFCPECGESLVVAPVPEPAAEPELPQRAPRAAHRAEQHSEPEPAAPRLTPEELWRQAISEEVEEEIPMESAVAPPSAVEIKAEPEAAVQAAAPEPSAAPVAVLDFPAASELNEEARDLPIPEPLPVQKREKPAAAVSTQKPKKRSSHGSGVIWMTVAALVLALAGAIGFVLLKMNAANAPQKAVDAFVDAVAQGDNSYVVANIETAGSGLSSSEDVARMVASMREDMDLSALKDHLLSSQGDAMGGYNETYSCFSLKQTKDTLFSQKYVVKVSPVQVKVQTAVEDMTLYVDDKAVSADLAEGGLLLKVSPGSHTIHAVYSAYGPEYELGRAELTGSFSSTVPVEVSLGQGVASLEVELAGTETGLEVLVDGKSSSIQPEGGFIVLHPAFEGMQVTIRCDQYTQDFTVAGGGDQIEAVDYIAQQEAQNPNPASPAEMTNRQLINSLGPRFYSFYLSYLDAINQWKPELIKGVSEAYREDLLQKMEAYNKDLLFDFHAMTFDRRSIDRYEKDGELYATFNVQADYDYAYKSDDSKWFAGGNYQIVTMHYNSGSGEWEVFGTQVKESLDFSSDTFDIKA</sequence>
<feature type="region of interest" description="Disordered" evidence="1">
    <location>
        <begin position="135"/>
        <end position="165"/>
    </location>
</feature>
<dbReference type="Pfam" id="PF25155">
    <property type="entry name" value="NTF2_YvbJ"/>
    <property type="match status" value="1"/>
</dbReference>
<dbReference type="AlphaFoldDB" id="A0A926I331"/>
<proteinExistence type="predicted"/>
<reference evidence="4" key="1">
    <citation type="submission" date="2020-08" db="EMBL/GenBank/DDBJ databases">
        <title>Genome public.</title>
        <authorList>
            <person name="Liu C."/>
            <person name="Sun Q."/>
        </authorList>
    </citation>
    <scope>NUCLEOTIDE SEQUENCE</scope>
    <source>
        <strain evidence="4">NSJ-31</strain>
    </source>
</reference>
<feature type="domain" description="YvbJ-like NTF2-like" evidence="3">
    <location>
        <begin position="470"/>
        <end position="577"/>
    </location>
</feature>
<organism evidence="4 5">
    <name type="scientific">Ligaoa zhengdingensis</name>
    <dbReference type="NCBI Taxonomy" id="2763658"/>
    <lineage>
        <taxon>Bacteria</taxon>
        <taxon>Bacillati</taxon>
        <taxon>Bacillota</taxon>
        <taxon>Clostridia</taxon>
        <taxon>Eubacteriales</taxon>
        <taxon>Oscillospiraceae</taxon>
        <taxon>Ligaoa</taxon>
    </lineage>
</organism>
<gene>
    <name evidence="4" type="ORF">H8711_03110</name>
</gene>
<evidence type="ECO:0000259" key="3">
    <source>
        <dbReference type="Pfam" id="PF25155"/>
    </source>
</evidence>
<comment type="caution">
    <text evidence="4">The sequence shown here is derived from an EMBL/GenBank/DDBJ whole genome shotgun (WGS) entry which is preliminary data.</text>
</comment>
<protein>
    <submittedName>
        <fullName evidence="4">Zinc-ribbon domain-containing protein</fullName>
    </submittedName>
</protein>
<evidence type="ECO:0000256" key="1">
    <source>
        <dbReference type="SAM" id="MobiDB-lite"/>
    </source>
</evidence>
<evidence type="ECO:0000256" key="2">
    <source>
        <dbReference type="SAM" id="Phobius"/>
    </source>
</evidence>
<evidence type="ECO:0000313" key="4">
    <source>
        <dbReference type="EMBL" id="MBC8545929.1"/>
    </source>
</evidence>
<keyword evidence="5" id="KW-1185">Reference proteome</keyword>